<evidence type="ECO:0000256" key="4">
    <source>
        <dbReference type="ARBA" id="ARBA00023125"/>
    </source>
</evidence>
<keyword evidence="4" id="KW-0238">DNA-binding</keyword>
<comment type="function">
    <text evidence="1">Putative transcription factor.</text>
</comment>
<protein>
    <submittedName>
        <fullName evidence="11">Protein NLP9-like</fullName>
    </submittedName>
</protein>
<dbReference type="GeneID" id="120282885"/>
<organism evidence="10 11">
    <name type="scientific">Dioscorea cayennensis subsp. rotundata</name>
    <name type="common">White Guinea yam</name>
    <name type="synonym">Dioscorea rotundata</name>
    <dbReference type="NCBI Taxonomy" id="55577"/>
    <lineage>
        <taxon>Eukaryota</taxon>
        <taxon>Viridiplantae</taxon>
        <taxon>Streptophyta</taxon>
        <taxon>Embryophyta</taxon>
        <taxon>Tracheophyta</taxon>
        <taxon>Spermatophyta</taxon>
        <taxon>Magnoliopsida</taxon>
        <taxon>Liliopsida</taxon>
        <taxon>Dioscoreales</taxon>
        <taxon>Dioscoreaceae</taxon>
        <taxon>Dioscorea</taxon>
    </lineage>
</organism>
<keyword evidence="3 7" id="KW-0175">Coiled coil</keyword>
<evidence type="ECO:0000313" key="11">
    <source>
        <dbReference type="RefSeq" id="XP_039145651.1"/>
    </source>
</evidence>
<evidence type="ECO:0000256" key="3">
    <source>
        <dbReference type="ARBA" id="ARBA00023054"/>
    </source>
</evidence>
<dbReference type="PROSITE" id="PS51519">
    <property type="entry name" value="RWP_RK"/>
    <property type="match status" value="1"/>
</dbReference>
<name>A0AB40D3I3_DIOCR</name>
<feature type="compositionally biased region" description="Polar residues" evidence="8">
    <location>
        <begin position="290"/>
        <end position="301"/>
    </location>
</feature>
<keyword evidence="2" id="KW-0805">Transcription regulation</keyword>
<feature type="coiled-coil region" evidence="7">
    <location>
        <begin position="395"/>
        <end position="422"/>
    </location>
</feature>
<keyword evidence="10" id="KW-1185">Reference proteome</keyword>
<reference evidence="11" key="1">
    <citation type="submission" date="2025-08" db="UniProtKB">
        <authorList>
            <consortium name="RefSeq"/>
        </authorList>
    </citation>
    <scope>IDENTIFICATION</scope>
</reference>
<dbReference type="AlphaFoldDB" id="A0AB40D3I3"/>
<dbReference type="GO" id="GO:0003700">
    <property type="term" value="F:DNA-binding transcription factor activity"/>
    <property type="evidence" value="ECO:0007669"/>
    <property type="project" value="InterPro"/>
</dbReference>
<dbReference type="Pfam" id="PF02042">
    <property type="entry name" value="RWP-RK"/>
    <property type="match status" value="1"/>
</dbReference>
<evidence type="ECO:0000259" key="9">
    <source>
        <dbReference type="PROSITE" id="PS51519"/>
    </source>
</evidence>
<sequence>MDINNTFHQIVSSSEEDNELLRYFNFSEPEFHSLTLQQDTGNHDLSFVDVDGVAAKKTLNNVVADGSIGNENCGKDLINDPVIDDKSSCINEKKGEQPVARHDLFSYNQECITSSGFENAHEFVVNQETIQNVPEIGFGDQGLYHSVVSSVNEISDLAPTPLSMNLLNCYGCLVLREIVHQNELLTTRVTIHGGIGTFNHAIFKLEYHIEGIHPAVDEFFIDFIGKNEEWIKEFLLQHNLFYADKGFDIRYDSLSGFCDVLCCGMNLNMNMNNEEQVPHEFVAQVPTDTSSIASSSCTPNHDQSETSETKSRRLKCKMNKNKWPTLSVQRERTKKLEINEIASLYHLPIAQAAEKLELCSTALKHICRRYGVERWPFRKVKSKLKKIRMLHNVLKSTSGEEAEKIQKQIKKHQAELESINREGK</sequence>
<dbReference type="RefSeq" id="XP_039145651.1">
    <property type="nucleotide sequence ID" value="XM_039289717.1"/>
</dbReference>
<dbReference type="InterPro" id="IPR003035">
    <property type="entry name" value="RWP-RK_dom"/>
</dbReference>
<dbReference type="GO" id="GO:0003677">
    <property type="term" value="F:DNA binding"/>
    <property type="evidence" value="ECO:0007669"/>
    <property type="project" value="UniProtKB-KW"/>
</dbReference>
<evidence type="ECO:0000256" key="7">
    <source>
        <dbReference type="SAM" id="Coils"/>
    </source>
</evidence>
<gene>
    <name evidence="11" type="primary">LOC120282885</name>
</gene>
<evidence type="ECO:0000256" key="5">
    <source>
        <dbReference type="ARBA" id="ARBA00023163"/>
    </source>
</evidence>
<evidence type="ECO:0000256" key="1">
    <source>
        <dbReference type="ARBA" id="ARBA00004049"/>
    </source>
</evidence>
<keyword evidence="5" id="KW-0804">Transcription</keyword>
<evidence type="ECO:0000313" key="10">
    <source>
        <dbReference type="Proteomes" id="UP001515500"/>
    </source>
</evidence>
<proteinExistence type="predicted"/>
<feature type="region of interest" description="Disordered" evidence="8">
    <location>
        <begin position="290"/>
        <end position="310"/>
    </location>
</feature>
<dbReference type="Proteomes" id="UP001515500">
    <property type="component" value="Chromosome 18"/>
</dbReference>
<evidence type="ECO:0000256" key="8">
    <source>
        <dbReference type="SAM" id="MobiDB-lite"/>
    </source>
</evidence>
<dbReference type="PANTHER" id="PTHR46373:SF5">
    <property type="entry name" value="RWP-RK DOMAIN PROTEIN"/>
    <property type="match status" value="1"/>
</dbReference>
<evidence type="ECO:0000256" key="6">
    <source>
        <dbReference type="ARBA" id="ARBA00023242"/>
    </source>
</evidence>
<accession>A0AB40D3I3</accession>
<keyword evidence="6" id="KW-0539">Nucleus</keyword>
<evidence type="ECO:0000256" key="2">
    <source>
        <dbReference type="ARBA" id="ARBA00023015"/>
    </source>
</evidence>
<dbReference type="InterPro" id="IPR044607">
    <property type="entry name" value="RKD-like"/>
</dbReference>
<dbReference type="PANTHER" id="PTHR46373">
    <property type="entry name" value="PROTEIN RKD4"/>
    <property type="match status" value="1"/>
</dbReference>
<feature type="domain" description="RWP-RK" evidence="9">
    <location>
        <begin position="323"/>
        <end position="403"/>
    </location>
</feature>